<feature type="transmembrane region" description="Helical" evidence="1">
    <location>
        <begin position="116"/>
        <end position="136"/>
    </location>
</feature>
<protein>
    <submittedName>
        <fullName evidence="2">TIGR00341 family protein</fullName>
    </submittedName>
</protein>
<dbReference type="PANTHER" id="PTHR20992:SF9">
    <property type="entry name" value="AT15442P-RELATED"/>
    <property type="match status" value="1"/>
</dbReference>
<dbReference type="PANTHER" id="PTHR20992">
    <property type="entry name" value="AT15442P-RELATED"/>
    <property type="match status" value="1"/>
</dbReference>
<keyword evidence="1" id="KW-0812">Transmembrane</keyword>
<feature type="transmembrane region" description="Helical" evidence="1">
    <location>
        <begin position="321"/>
        <end position="343"/>
    </location>
</feature>
<proteinExistence type="predicted"/>
<dbReference type="EMBL" id="FNHL01000004">
    <property type="protein sequence ID" value="SDN00770.1"/>
    <property type="molecule type" value="Genomic_DNA"/>
</dbReference>
<keyword evidence="1" id="KW-0472">Membrane</keyword>
<dbReference type="STRING" id="660521.SAMN04487949_3145"/>
<keyword evidence="1" id="KW-1133">Transmembrane helix</keyword>
<feature type="transmembrane region" description="Helical" evidence="1">
    <location>
        <begin position="176"/>
        <end position="195"/>
    </location>
</feature>
<sequence length="468" mass="49112">MRLVQVMIPAGKRETVLAVLDDEGIDYALTDEVSGREYTAVVSFPLPTAAVEPILESLREAGIERDAYTVVLDAETVVSRRFEQLEDRYEESEEGNGDRIAREELVARAKDLAPQLSTFVVMTAISAVVATAGLLLDSPAVVVGSMVIAPLIGPAMATSVGSVLDDTELFVRGVRLQVLGGVLAVVSAGLFAVVLRVTGTIPLTATEVFAIGEVRERLSPDVLSLAVALGAGVAGALSLSTGVSSALVGVMIAAALVPPTAVVGIGLAWGQPDAVLGAALLVVVNFLSINLAALAVLSYQGYQPFHWFQRDEATVSTGRRIAVLGVVLLVLSGFLGGITLTTLQAAQFEDNTRETARIVGADAGVEYLSMDVTYADFPVRQPEEVTITYGYPPDATPPSTVSTLETRLNEEYEPPFGVGADHHIAVEVRYVPVERSGATEPTSVRAVDDSAVGRLAPTVSRANTQTAG</sequence>
<dbReference type="OrthoDB" id="3266at2157"/>
<evidence type="ECO:0000313" key="3">
    <source>
        <dbReference type="Proteomes" id="UP000199451"/>
    </source>
</evidence>
<accession>A0A1G9XVK7</accession>
<evidence type="ECO:0000313" key="2">
    <source>
        <dbReference type="EMBL" id="SDN00770.1"/>
    </source>
</evidence>
<organism evidence="2 3">
    <name type="scientific">Halogranum gelatinilyticum</name>
    <dbReference type="NCBI Taxonomy" id="660521"/>
    <lineage>
        <taxon>Archaea</taxon>
        <taxon>Methanobacteriati</taxon>
        <taxon>Methanobacteriota</taxon>
        <taxon>Stenosarchaea group</taxon>
        <taxon>Halobacteria</taxon>
        <taxon>Halobacteriales</taxon>
        <taxon>Haloferacaceae</taxon>
    </lineage>
</organism>
<feature type="transmembrane region" description="Helical" evidence="1">
    <location>
        <begin position="275"/>
        <end position="300"/>
    </location>
</feature>
<reference evidence="3" key="1">
    <citation type="submission" date="2016-10" db="EMBL/GenBank/DDBJ databases">
        <authorList>
            <person name="Varghese N."/>
            <person name="Submissions S."/>
        </authorList>
    </citation>
    <scope>NUCLEOTIDE SEQUENCE [LARGE SCALE GENOMIC DNA]</scope>
    <source>
        <strain evidence="3">CGMCC 1.10119</strain>
    </source>
</reference>
<feature type="transmembrane region" description="Helical" evidence="1">
    <location>
        <begin position="222"/>
        <end position="239"/>
    </location>
</feature>
<dbReference type="InterPro" id="IPR005240">
    <property type="entry name" value="DUF389"/>
</dbReference>
<keyword evidence="3" id="KW-1185">Reference proteome</keyword>
<evidence type="ECO:0000256" key="1">
    <source>
        <dbReference type="SAM" id="Phobius"/>
    </source>
</evidence>
<feature type="transmembrane region" description="Helical" evidence="1">
    <location>
        <begin position="142"/>
        <end position="164"/>
    </location>
</feature>
<feature type="transmembrane region" description="Helical" evidence="1">
    <location>
        <begin position="246"/>
        <end position="269"/>
    </location>
</feature>
<dbReference type="Proteomes" id="UP000199451">
    <property type="component" value="Unassembled WGS sequence"/>
</dbReference>
<name>A0A1G9XVK7_9EURY</name>
<dbReference type="NCBIfam" id="TIGR00341">
    <property type="entry name" value="TIGR00341 family protein"/>
    <property type="match status" value="1"/>
</dbReference>
<dbReference type="RefSeq" id="WP_170830661.1">
    <property type="nucleotide sequence ID" value="NZ_FNHL01000004.1"/>
</dbReference>
<gene>
    <name evidence="2" type="ORF">SAMN04487949_3145</name>
</gene>
<dbReference type="AlphaFoldDB" id="A0A1G9XVK7"/>
<dbReference type="Pfam" id="PF04087">
    <property type="entry name" value="DUF389"/>
    <property type="match status" value="1"/>
</dbReference>